<evidence type="ECO:0000256" key="8">
    <source>
        <dbReference type="ARBA" id="ARBA00023136"/>
    </source>
</evidence>
<dbReference type="NCBIfam" id="TIGR00560">
    <property type="entry name" value="pgsA"/>
    <property type="match status" value="1"/>
</dbReference>
<protein>
    <recommendedName>
        <fullName evidence="11">CDP-diacylglycerol--glycerol-3-phosphate 3-phosphatidyltransferase</fullName>
        <ecNumber evidence="11">2.7.8.5</ecNumber>
    </recommendedName>
</protein>
<dbReference type="PIRSF" id="PIRSF000847">
    <property type="entry name" value="Phos_ph_gly_syn"/>
    <property type="match status" value="1"/>
</dbReference>
<evidence type="ECO:0000256" key="1">
    <source>
        <dbReference type="ARBA" id="ARBA00004141"/>
    </source>
</evidence>
<keyword evidence="4 12" id="KW-0808">Transferase</keyword>
<dbReference type="EMBL" id="CADCUT010000159">
    <property type="protein sequence ID" value="CAA9422612.1"/>
    <property type="molecule type" value="Genomic_DNA"/>
</dbReference>
<name>A0A6J4PSY4_9ACTN</name>
<evidence type="ECO:0000256" key="13">
    <source>
        <dbReference type="SAM" id="Phobius"/>
    </source>
</evidence>
<keyword evidence="5 13" id="KW-0812">Transmembrane</keyword>
<feature type="transmembrane region" description="Helical" evidence="13">
    <location>
        <begin position="71"/>
        <end position="96"/>
    </location>
</feature>
<keyword evidence="10" id="KW-1208">Phospholipid metabolism</keyword>
<dbReference type="InterPro" id="IPR043130">
    <property type="entry name" value="CDP-OH_PTrfase_TM_dom"/>
</dbReference>
<dbReference type="PANTHER" id="PTHR14269:SF62">
    <property type="entry name" value="CDP-DIACYLGLYCEROL--GLYCEROL-3-PHOSPHATE 3-PHOSPHATIDYLTRANSFERASE 1, CHLOROPLASTIC"/>
    <property type="match status" value="1"/>
</dbReference>
<dbReference type="GO" id="GO:0016020">
    <property type="term" value="C:membrane"/>
    <property type="evidence" value="ECO:0007669"/>
    <property type="project" value="UniProtKB-SubCell"/>
</dbReference>
<evidence type="ECO:0000256" key="5">
    <source>
        <dbReference type="ARBA" id="ARBA00022692"/>
    </source>
</evidence>
<dbReference type="PROSITE" id="PS00379">
    <property type="entry name" value="CDP_ALCOHOL_P_TRANSF"/>
    <property type="match status" value="1"/>
</dbReference>
<dbReference type="GO" id="GO:0046474">
    <property type="term" value="P:glycerophospholipid biosynthetic process"/>
    <property type="evidence" value="ECO:0007669"/>
    <property type="project" value="TreeGrafter"/>
</dbReference>
<sequence length="189" mass="20618">MTFANQLTLVRLVAVVPVMAMLYLPFDWARWAALGIYVAAILTDYFDGKLARRSNEVTGFGKLMDSIADKALIVSLFFALVGEGSMASWMAAIMVIREFAVTGLRMVALEGGEVIAANSWGKAKMNAQSLGVFILLIGVPGAEGWRGAVSTLGWWVMLVAVVLTLLSGWSYLRDTPRILAITSKRDQRL</sequence>
<keyword evidence="6 13" id="KW-1133">Transmembrane helix</keyword>
<feature type="transmembrane region" description="Helical" evidence="13">
    <location>
        <begin position="152"/>
        <end position="172"/>
    </location>
</feature>
<gene>
    <name evidence="14" type="ORF">AVDCRST_MAG03-2653</name>
</gene>
<reference evidence="14" key="1">
    <citation type="submission" date="2020-02" db="EMBL/GenBank/DDBJ databases">
        <authorList>
            <person name="Meier V. D."/>
        </authorList>
    </citation>
    <scope>NUCLEOTIDE SEQUENCE</scope>
    <source>
        <strain evidence="14">AVDCRST_MAG03</strain>
    </source>
</reference>
<evidence type="ECO:0000256" key="6">
    <source>
        <dbReference type="ARBA" id="ARBA00022989"/>
    </source>
</evidence>
<evidence type="ECO:0000256" key="2">
    <source>
        <dbReference type="ARBA" id="ARBA00010441"/>
    </source>
</evidence>
<evidence type="ECO:0000256" key="7">
    <source>
        <dbReference type="ARBA" id="ARBA00023098"/>
    </source>
</evidence>
<dbReference type="Pfam" id="PF01066">
    <property type="entry name" value="CDP-OH_P_transf"/>
    <property type="match status" value="1"/>
</dbReference>
<organism evidence="14">
    <name type="scientific">uncultured Rubrobacteraceae bacterium</name>
    <dbReference type="NCBI Taxonomy" id="349277"/>
    <lineage>
        <taxon>Bacteria</taxon>
        <taxon>Bacillati</taxon>
        <taxon>Actinomycetota</taxon>
        <taxon>Rubrobacteria</taxon>
        <taxon>Rubrobacterales</taxon>
        <taxon>Rubrobacteraceae</taxon>
        <taxon>environmental samples</taxon>
    </lineage>
</organism>
<dbReference type="InterPro" id="IPR000462">
    <property type="entry name" value="CDP-OH_P_trans"/>
</dbReference>
<dbReference type="AlphaFoldDB" id="A0A6J4PSY4"/>
<dbReference type="InterPro" id="IPR048254">
    <property type="entry name" value="CDP_ALCOHOL_P_TRANSF_CS"/>
</dbReference>
<dbReference type="EC" id="2.7.8.5" evidence="11"/>
<evidence type="ECO:0000256" key="12">
    <source>
        <dbReference type="RuleBase" id="RU003750"/>
    </source>
</evidence>
<keyword evidence="3" id="KW-0444">Lipid biosynthesis</keyword>
<keyword evidence="8 13" id="KW-0472">Membrane</keyword>
<evidence type="ECO:0000256" key="3">
    <source>
        <dbReference type="ARBA" id="ARBA00022516"/>
    </source>
</evidence>
<dbReference type="GO" id="GO:0008444">
    <property type="term" value="F:CDP-diacylglycerol-glycerol-3-phosphate 3-phosphatidyltransferase activity"/>
    <property type="evidence" value="ECO:0007669"/>
    <property type="project" value="UniProtKB-UniRule"/>
</dbReference>
<evidence type="ECO:0000256" key="9">
    <source>
        <dbReference type="ARBA" id="ARBA00023209"/>
    </source>
</evidence>
<dbReference type="Gene3D" id="1.20.120.1760">
    <property type="match status" value="1"/>
</dbReference>
<accession>A0A6J4PSY4</accession>
<dbReference type="InterPro" id="IPR050324">
    <property type="entry name" value="CDP-alcohol_PTase-I"/>
</dbReference>
<feature type="transmembrane region" description="Helical" evidence="13">
    <location>
        <begin position="7"/>
        <end position="25"/>
    </location>
</feature>
<dbReference type="InterPro" id="IPR004570">
    <property type="entry name" value="Phosphatidylglycerol_P_synth"/>
</dbReference>
<dbReference type="PANTHER" id="PTHR14269">
    <property type="entry name" value="CDP-DIACYLGLYCEROL--GLYCEROL-3-PHOSPHATE 3-PHOSPHATIDYLTRANSFERASE-RELATED"/>
    <property type="match status" value="1"/>
</dbReference>
<dbReference type="UniPathway" id="UPA00085"/>
<keyword evidence="9" id="KW-0594">Phospholipid biosynthesis</keyword>
<comment type="similarity">
    <text evidence="2 12">Belongs to the CDP-alcohol phosphatidyltransferase class-I family.</text>
</comment>
<keyword evidence="7" id="KW-0443">Lipid metabolism</keyword>
<proteinExistence type="inferred from homology"/>
<evidence type="ECO:0000256" key="10">
    <source>
        <dbReference type="ARBA" id="ARBA00023264"/>
    </source>
</evidence>
<evidence type="ECO:0000256" key="11">
    <source>
        <dbReference type="NCBIfam" id="TIGR00560"/>
    </source>
</evidence>
<comment type="subcellular location">
    <subcellularLocation>
        <location evidence="1">Membrane</location>
        <topology evidence="1">Multi-pass membrane protein</topology>
    </subcellularLocation>
</comment>
<evidence type="ECO:0000313" key="14">
    <source>
        <dbReference type="EMBL" id="CAA9422612.1"/>
    </source>
</evidence>
<evidence type="ECO:0000256" key="4">
    <source>
        <dbReference type="ARBA" id="ARBA00022679"/>
    </source>
</evidence>